<evidence type="ECO:0000313" key="2">
    <source>
        <dbReference type="Proteomes" id="UP000193827"/>
    </source>
</evidence>
<name>A0A1Y5SKE8_9RHOB</name>
<accession>A0A1Y5SKE8</accession>
<reference evidence="1 2" key="1">
    <citation type="submission" date="2017-03" db="EMBL/GenBank/DDBJ databases">
        <authorList>
            <person name="Afonso C.L."/>
            <person name="Miller P.J."/>
            <person name="Scott M.A."/>
            <person name="Spackman E."/>
            <person name="Goraichik I."/>
            <person name="Dimitrov K.M."/>
            <person name="Suarez D.L."/>
            <person name="Swayne D.E."/>
        </authorList>
    </citation>
    <scope>NUCLEOTIDE SEQUENCE [LARGE SCALE GENOMIC DNA]</scope>
    <source>
        <strain evidence="1 2">CECT 8287</strain>
    </source>
</reference>
<organism evidence="1 2">
    <name type="scientific">Roseovarius litorisediminis</name>
    <dbReference type="NCBI Taxonomy" id="1312363"/>
    <lineage>
        <taxon>Bacteria</taxon>
        <taxon>Pseudomonadati</taxon>
        <taxon>Pseudomonadota</taxon>
        <taxon>Alphaproteobacteria</taxon>
        <taxon>Rhodobacterales</taxon>
        <taxon>Roseobacteraceae</taxon>
        <taxon>Roseovarius</taxon>
    </lineage>
</organism>
<keyword evidence="2" id="KW-1185">Reference proteome</keyword>
<dbReference type="EMBL" id="FWFL01000005">
    <property type="protein sequence ID" value="SLN42851.1"/>
    <property type="molecule type" value="Genomic_DNA"/>
</dbReference>
<sequence>MIDSYHFKAVGDLDIDLADAMPEQDDMPDQDDRDDHCGNWDVDEFNFEIDRYPVQL</sequence>
<protein>
    <submittedName>
        <fullName evidence="1">Uncharacterized protein</fullName>
    </submittedName>
</protein>
<dbReference type="RefSeq" id="WP_176228616.1">
    <property type="nucleotide sequence ID" value="NZ_FWFL01000005.1"/>
</dbReference>
<dbReference type="AlphaFoldDB" id="A0A1Y5SKE8"/>
<gene>
    <name evidence="1" type="ORF">PEL8287_02133</name>
</gene>
<proteinExistence type="predicted"/>
<dbReference type="Proteomes" id="UP000193827">
    <property type="component" value="Unassembled WGS sequence"/>
</dbReference>
<evidence type="ECO:0000313" key="1">
    <source>
        <dbReference type="EMBL" id="SLN42851.1"/>
    </source>
</evidence>